<dbReference type="PANTHER" id="PTHR44051:SF8">
    <property type="entry name" value="GLUTATHIONE S-TRANSFERASE GSTA"/>
    <property type="match status" value="1"/>
</dbReference>
<sequence>MRLFDGGKAPNPRRVRMYLAEKGISVELVPVDMAALGHRSDEIAARNPLRRLPVLELDDGSNLSESIAICRYFEELYPDPPLFGRDAREKAFVEMWNRRIELGYLMSVAAAFRHIHPAMKDWEIPQLPEWGEINKPKAIDFLRFMDRELEGRPFVVGDAFSVADITMFIAFQFMKPARIPCPPEFANVLRWYDSVAARPSAQA</sequence>
<dbReference type="PANTHER" id="PTHR44051">
    <property type="entry name" value="GLUTATHIONE S-TRANSFERASE-RELATED"/>
    <property type="match status" value="1"/>
</dbReference>
<dbReference type="InterPro" id="IPR036249">
    <property type="entry name" value="Thioredoxin-like_sf"/>
</dbReference>
<dbReference type="CDD" id="cd03182">
    <property type="entry name" value="GST_C_GTT2_like"/>
    <property type="match status" value="1"/>
</dbReference>
<dbReference type="Pfam" id="PF00043">
    <property type="entry name" value="GST_C"/>
    <property type="match status" value="1"/>
</dbReference>
<dbReference type="Pfam" id="PF13409">
    <property type="entry name" value="GST_N_2"/>
    <property type="match status" value="1"/>
</dbReference>
<evidence type="ECO:0000259" key="1">
    <source>
        <dbReference type="PROSITE" id="PS50404"/>
    </source>
</evidence>
<dbReference type="PROSITE" id="PS50405">
    <property type="entry name" value="GST_CTER"/>
    <property type="match status" value="1"/>
</dbReference>
<gene>
    <name evidence="3" type="ORF">ABID16_001136</name>
</gene>
<dbReference type="InterPro" id="IPR004046">
    <property type="entry name" value="GST_C"/>
</dbReference>
<dbReference type="RefSeq" id="WP_354555366.1">
    <property type="nucleotide sequence ID" value="NZ_JBEPMB010000001.1"/>
</dbReference>
<dbReference type="Proteomes" id="UP001549047">
    <property type="component" value="Unassembled WGS sequence"/>
</dbReference>
<dbReference type="Gene3D" id="3.40.30.10">
    <property type="entry name" value="Glutaredoxin"/>
    <property type="match status" value="1"/>
</dbReference>
<keyword evidence="4" id="KW-1185">Reference proteome</keyword>
<reference evidence="3 4" key="1">
    <citation type="submission" date="2024-06" db="EMBL/GenBank/DDBJ databases">
        <title>Genomic Encyclopedia of Type Strains, Phase IV (KMG-IV): sequencing the most valuable type-strain genomes for metagenomic binning, comparative biology and taxonomic classification.</title>
        <authorList>
            <person name="Goeker M."/>
        </authorList>
    </citation>
    <scope>NUCLEOTIDE SEQUENCE [LARGE SCALE GENOMIC DNA]</scope>
    <source>
        <strain evidence="3 4">DSM 29780</strain>
    </source>
</reference>
<feature type="domain" description="GST C-terminal" evidence="2">
    <location>
        <begin position="86"/>
        <end position="203"/>
    </location>
</feature>
<dbReference type="EMBL" id="JBEPMB010000001">
    <property type="protein sequence ID" value="MET3612831.1"/>
    <property type="molecule type" value="Genomic_DNA"/>
</dbReference>
<organism evidence="3 4">
    <name type="scientific">Rhizobium aquaticum</name>
    <dbReference type="NCBI Taxonomy" id="1549636"/>
    <lineage>
        <taxon>Bacteria</taxon>
        <taxon>Pseudomonadati</taxon>
        <taxon>Pseudomonadota</taxon>
        <taxon>Alphaproteobacteria</taxon>
        <taxon>Hyphomicrobiales</taxon>
        <taxon>Rhizobiaceae</taxon>
        <taxon>Rhizobium/Agrobacterium group</taxon>
        <taxon>Rhizobium</taxon>
    </lineage>
</organism>
<name>A0ABV2IWH3_9HYPH</name>
<comment type="caution">
    <text evidence="3">The sequence shown here is derived from an EMBL/GenBank/DDBJ whole genome shotgun (WGS) entry which is preliminary data.</text>
</comment>
<dbReference type="InterPro" id="IPR034346">
    <property type="entry name" value="Gtt2-like_C"/>
</dbReference>
<dbReference type="SUPFAM" id="SSF47616">
    <property type="entry name" value="GST C-terminal domain-like"/>
    <property type="match status" value="1"/>
</dbReference>
<evidence type="ECO:0000259" key="2">
    <source>
        <dbReference type="PROSITE" id="PS50405"/>
    </source>
</evidence>
<dbReference type="InterPro" id="IPR010987">
    <property type="entry name" value="Glutathione-S-Trfase_C-like"/>
</dbReference>
<dbReference type="CDD" id="cd03051">
    <property type="entry name" value="GST_N_GTT2_like"/>
    <property type="match status" value="1"/>
</dbReference>
<dbReference type="SUPFAM" id="SSF52833">
    <property type="entry name" value="Thioredoxin-like"/>
    <property type="match status" value="1"/>
</dbReference>
<evidence type="ECO:0000313" key="3">
    <source>
        <dbReference type="EMBL" id="MET3612831.1"/>
    </source>
</evidence>
<dbReference type="SFLD" id="SFLDS00019">
    <property type="entry name" value="Glutathione_Transferase_(cytos"/>
    <property type="match status" value="1"/>
</dbReference>
<dbReference type="PROSITE" id="PS50404">
    <property type="entry name" value="GST_NTER"/>
    <property type="match status" value="1"/>
</dbReference>
<dbReference type="InterPro" id="IPR040079">
    <property type="entry name" value="Glutathione_S-Trfase"/>
</dbReference>
<evidence type="ECO:0000313" key="4">
    <source>
        <dbReference type="Proteomes" id="UP001549047"/>
    </source>
</evidence>
<proteinExistence type="predicted"/>
<accession>A0ABV2IWH3</accession>
<protein>
    <submittedName>
        <fullName evidence="3">Glutathione S-transferase</fullName>
    </submittedName>
</protein>
<feature type="domain" description="GST N-terminal" evidence="1">
    <location>
        <begin position="1"/>
        <end position="81"/>
    </location>
</feature>
<dbReference type="SFLD" id="SFLDG00358">
    <property type="entry name" value="Main_(cytGST)"/>
    <property type="match status" value="1"/>
</dbReference>
<dbReference type="InterPro" id="IPR036282">
    <property type="entry name" value="Glutathione-S-Trfase_C_sf"/>
</dbReference>
<dbReference type="InterPro" id="IPR034345">
    <property type="entry name" value="Gtt2-like_N"/>
</dbReference>
<dbReference type="InterPro" id="IPR004045">
    <property type="entry name" value="Glutathione_S-Trfase_N"/>
</dbReference>
<dbReference type="Gene3D" id="1.20.1050.10">
    <property type="match status" value="1"/>
</dbReference>